<keyword evidence="5 8" id="KW-1133">Transmembrane helix</keyword>
<protein>
    <submittedName>
        <fullName evidence="9">Tol-Pal system protein TolR</fullName>
    </submittedName>
</protein>
<evidence type="ECO:0000256" key="1">
    <source>
        <dbReference type="ARBA" id="ARBA00004162"/>
    </source>
</evidence>
<evidence type="ECO:0000256" key="2">
    <source>
        <dbReference type="ARBA" id="ARBA00005811"/>
    </source>
</evidence>
<comment type="similarity">
    <text evidence="2 7">Belongs to the ExbD/TolR family.</text>
</comment>
<keyword evidence="3" id="KW-1003">Cell membrane</keyword>
<evidence type="ECO:0000313" key="9">
    <source>
        <dbReference type="EMBL" id="QJR12175.1"/>
    </source>
</evidence>
<evidence type="ECO:0000256" key="5">
    <source>
        <dbReference type="ARBA" id="ARBA00022989"/>
    </source>
</evidence>
<name>A0A6M4GYR6_9PROT</name>
<gene>
    <name evidence="9" type="primary">tolR</name>
    <name evidence="9" type="ORF">DSM104443_03260</name>
</gene>
<dbReference type="Proteomes" id="UP000501534">
    <property type="component" value="Chromosome"/>
</dbReference>
<dbReference type="Pfam" id="PF02472">
    <property type="entry name" value="ExbD"/>
    <property type="match status" value="1"/>
</dbReference>
<dbReference type="PANTHER" id="PTHR30558">
    <property type="entry name" value="EXBD MEMBRANE COMPONENT OF PMF-DRIVEN MACROMOLECULE IMPORT SYSTEM"/>
    <property type="match status" value="1"/>
</dbReference>
<accession>A0A6M4GYR6</accession>
<keyword evidence="7" id="KW-0813">Transport</keyword>
<reference evidence="9 10" key="1">
    <citation type="submission" date="2020-04" db="EMBL/GenBank/DDBJ databases">
        <title>Usitatibacter rugosus gen. nov., sp. nov. and Usitatibacter palustris sp. nov., novel members of Usitatibacteraceae fam. nov. within the order Nitrosomonadales isolated from soil.</title>
        <authorList>
            <person name="Huber K.J."/>
            <person name="Neumann-Schaal M."/>
            <person name="Geppert A."/>
            <person name="Luckner M."/>
            <person name="Wanner G."/>
            <person name="Overmann J."/>
        </authorList>
    </citation>
    <scope>NUCLEOTIDE SEQUENCE [LARGE SCALE GENOMIC DNA]</scope>
    <source>
        <strain evidence="9 10">0125_3</strain>
    </source>
</reference>
<feature type="transmembrane region" description="Helical" evidence="8">
    <location>
        <begin position="12"/>
        <end position="32"/>
    </location>
</feature>
<dbReference type="EMBL" id="CP053069">
    <property type="protein sequence ID" value="QJR12175.1"/>
    <property type="molecule type" value="Genomic_DNA"/>
</dbReference>
<evidence type="ECO:0000256" key="4">
    <source>
        <dbReference type="ARBA" id="ARBA00022692"/>
    </source>
</evidence>
<dbReference type="AlphaFoldDB" id="A0A6M4GYR6"/>
<dbReference type="GO" id="GO:0022857">
    <property type="term" value="F:transmembrane transporter activity"/>
    <property type="evidence" value="ECO:0007669"/>
    <property type="project" value="InterPro"/>
</dbReference>
<dbReference type="KEGG" id="uru:DSM104443_03260"/>
<dbReference type="PANTHER" id="PTHR30558:SF3">
    <property type="entry name" value="BIOPOLYMER TRANSPORT PROTEIN EXBD-RELATED"/>
    <property type="match status" value="1"/>
</dbReference>
<evidence type="ECO:0000256" key="3">
    <source>
        <dbReference type="ARBA" id="ARBA00022475"/>
    </source>
</evidence>
<keyword evidence="4 7" id="KW-0812">Transmembrane</keyword>
<keyword evidence="6 8" id="KW-0472">Membrane</keyword>
<evidence type="ECO:0000256" key="8">
    <source>
        <dbReference type="SAM" id="Phobius"/>
    </source>
</evidence>
<comment type="subcellular location">
    <subcellularLocation>
        <location evidence="1">Cell membrane</location>
        <topology evidence="1">Single-pass membrane protein</topology>
    </subcellularLocation>
    <subcellularLocation>
        <location evidence="7">Cell membrane</location>
        <topology evidence="7">Single-pass type II membrane protein</topology>
    </subcellularLocation>
</comment>
<dbReference type="Gene3D" id="3.30.420.270">
    <property type="match status" value="1"/>
</dbReference>
<keyword evidence="10" id="KW-1185">Reference proteome</keyword>
<dbReference type="RefSeq" id="WP_171094142.1">
    <property type="nucleotide sequence ID" value="NZ_CP053069.1"/>
</dbReference>
<dbReference type="GO" id="GO:0005886">
    <property type="term" value="C:plasma membrane"/>
    <property type="evidence" value="ECO:0007669"/>
    <property type="project" value="UniProtKB-SubCell"/>
</dbReference>
<sequence length="138" mass="14924">MNFRKGRAREEPEINLIPLIDILIVVLIFLFLTTTYSRFSELQINLPEASAGKAAEGPEILNIAVDAQGRYAINGTATVFGNPAAFSQRLKEAAKGRKDPVIAISADAAATHQAVVNVMESARLAGFNHISFTTQSRP</sequence>
<organism evidence="9 10">
    <name type="scientific">Usitatibacter rugosus</name>
    <dbReference type="NCBI Taxonomy" id="2732067"/>
    <lineage>
        <taxon>Bacteria</taxon>
        <taxon>Pseudomonadati</taxon>
        <taxon>Pseudomonadota</taxon>
        <taxon>Betaproteobacteria</taxon>
        <taxon>Nitrosomonadales</taxon>
        <taxon>Usitatibacteraceae</taxon>
        <taxon>Usitatibacter</taxon>
    </lineage>
</organism>
<evidence type="ECO:0000313" key="10">
    <source>
        <dbReference type="Proteomes" id="UP000501534"/>
    </source>
</evidence>
<evidence type="ECO:0000256" key="6">
    <source>
        <dbReference type="ARBA" id="ARBA00023136"/>
    </source>
</evidence>
<proteinExistence type="inferred from homology"/>
<keyword evidence="7" id="KW-0653">Protein transport</keyword>
<dbReference type="InterPro" id="IPR003400">
    <property type="entry name" value="ExbD"/>
</dbReference>
<evidence type="ECO:0000256" key="7">
    <source>
        <dbReference type="RuleBase" id="RU003879"/>
    </source>
</evidence>
<dbReference type="GO" id="GO:0015031">
    <property type="term" value="P:protein transport"/>
    <property type="evidence" value="ECO:0007669"/>
    <property type="project" value="UniProtKB-KW"/>
</dbReference>